<comment type="similarity">
    <text evidence="2 3">Belongs to the peptidase M16 family.</text>
</comment>
<dbReference type="InterPro" id="IPR011765">
    <property type="entry name" value="Pept_M16_N"/>
</dbReference>
<evidence type="ECO:0000259" key="6">
    <source>
        <dbReference type="Pfam" id="PF05193"/>
    </source>
</evidence>
<evidence type="ECO:0000313" key="7">
    <source>
        <dbReference type="EMBL" id="TCT03748.1"/>
    </source>
</evidence>
<keyword evidence="7" id="KW-0645">Protease</keyword>
<evidence type="ECO:0000259" key="5">
    <source>
        <dbReference type="Pfam" id="PF00675"/>
    </source>
</evidence>
<dbReference type="PROSITE" id="PS00143">
    <property type="entry name" value="INSULINASE"/>
    <property type="match status" value="1"/>
</dbReference>
<dbReference type="PANTHER" id="PTHR11851:SF49">
    <property type="entry name" value="MITOCHONDRIAL-PROCESSING PEPTIDASE SUBUNIT ALPHA"/>
    <property type="match status" value="1"/>
</dbReference>
<dbReference type="RefSeq" id="WP_132584276.1">
    <property type="nucleotide sequence ID" value="NZ_SMAJ01000014.1"/>
</dbReference>
<dbReference type="GO" id="GO:0004222">
    <property type="term" value="F:metalloendopeptidase activity"/>
    <property type="evidence" value="ECO:0007669"/>
    <property type="project" value="InterPro"/>
</dbReference>
<feature type="domain" description="Peptidase M16 N-terminal" evidence="5">
    <location>
        <begin position="52"/>
        <end position="198"/>
    </location>
</feature>
<evidence type="ECO:0000256" key="4">
    <source>
        <dbReference type="SAM" id="SignalP"/>
    </source>
</evidence>
<proteinExistence type="inferred from homology"/>
<accession>A0A4V2UXJ6</accession>
<feature type="chain" id="PRO_5021003553" evidence="4">
    <location>
        <begin position="27"/>
        <end position="915"/>
    </location>
</feature>
<evidence type="ECO:0000256" key="1">
    <source>
        <dbReference type="ARBA" id="ARBA00001947"/>
    </source>
</evidence>
<dbReference type="GO" id="GO:0046872">
    <property type="term" value="F:metal ion binding"/>
    <property type="evidence" value="ECO:0007669"/>
    <property type="project" value="InterPro"/>
</dbReference>
<dbReference type="PANTHER" id="PTHR11851">
    <property type="entry name" value="METALLOPROTEASE"/>
    <property type="match status" value="1"/>
</dbReference>
<dbReference type="InterPro" id="IPR050361">
    <property type="entry name" value="MPP/UQCRC_Complex"/>
</dbReference>
<keyword evidence="4" id="KW-0732">Signal</keyword>
<feature type="signal peptide" evidence="4">
    <location>
        <begin position="1"/>
        <end position="26"/>
    </location>
</feature>
<dbReference type="Gene3D" id="3.30.830.10">
    <property type="entry name" value="Metalloenzyme, LuxS/M16 peptidase-like"/>
    <property type="match status" value="4"/>
</dbReference>
<comment type="cofactor">
    <cofactor evidence="1">
        <name>Zn(2+)</name>
        <dbReference type="ChEBI" id="CHEBI:29105"/>
    </cofactor>
</comment>
<dbReference type="Pfam" id="PF00675">
    <property type="entry name" value="Peptidase_M16"/>
    <property type="match status" value="1"/>
</dbReference>
<gene>
    <name evidence="7" type="ORF">EDC26_11456</name>
</gene>
<reference evidence="7 8" key="1">
    <citation type="submission" date="2019-03" db="EMBL/GenBank/DDBJ databases">
        <title>Genomic Encyclopedia of Type Strains, Phase IV (KMG-IV): sequencing the most valuable type-strain genomes for metagenomic binning, comparative biology and taxonomic classification.</title>
        <authorList>
            <person name="Goeker M."/>
        </authorList>
    </citation>
    <scope>NUCLEOTIDE SEQUENCE [LARGE SCALE GENOMIC DNA]</scope>
    <source>
        <strain evidence="7 8">DSM 24591</strain>
    </source>
</reference>
<evidence type="ECO:0000256" key="3">
    <source>
        <dbReference type="RuleBase" id="RU004447"/>
    </source>
</evidence>
<sequence length="915" mass="99862">MFLRSIKALGLSALLAGGLAATSAHALTLPAGIAQGPAVEGVSEYTLQNGLRVLLAPDDSKPSTTVNMTYLVGSRNENYGQTGMAHLLEHMLFRGTPTLHNAMAEFSRRGLRANGSTSSDRTNFFASFAANPATLSWFLGWQADAMVNSLIAKSDLDSEMTVVRNEMESGENNPFQILMQKMQATAYQWHNYGHSTIGARSDVENVDVGQLKAFYKEYYQPDNAVLIVSGKFDPATTLQTIAQAFDKIPKPARSLPAEYTVEPVQDGEREVTLRRPGGSPLIAALYHIPAAASVDYTPINLGVAILGDTPSGRLYHALVDSKLSTGVFAFAASMKQPGYALFGAELEPGMDQPKALQVLNDTLESLSKKPFTQAELDRIRSKWLTDWQQTYADPQSMAGALSEAAADGDWRLFFLQRDQVEKTTLAQVQQETQAYLVRSNRTNGVYIPTDKPVRAPTPGKIDLSALFQDYKGGEAPKATAAFDPSPAHINDSTQRTPLVLPNGTIKLALLPKPTRGDRVQAKLMIHFGNVDELKGRRTAANGVAALLDRGTDKLSRQEIQDKLDALQASVNFDGAGGAVAVGMSTTRDHLPALIELVLDIVRNADFPAKEVADYQLEMATSIKNAMSEPSALASRTLTRHTDPWPGDDIRYTPTFAESLSRIAALKRQDLLDFHQKFYGAGNIEFAAVGAFDADAARAALTKGIEGWKKAPAYTRVPDPYHAVNAKTFNINTPDKANAFFLTTLPINVQDTDPRFPALYLANYLLGGSETSRLWNRVRVKDGLSYDVRSVLDASAYEPSGDWSIYAIQAPQNSQRLQKAVHEELARALKDGFSAKEVQEGIHALLNYRKLARAQDGVLARTWIGYLQQNRTFEWSAQMDKKLAGLTADDVNAALRDVLKPADFSTAVAGDEAKMQ</sequence>
<evidence type="ECO:0000256" key="2">
    <source>
        <dbReference type="ARBA" id="ARBA00007261"/>
    </source>
</evidence>
<protein>
    <submittedName>
        <fullName evidence="7">Zinc protease</fullName>
    </submittedName>
</protein>
<feature type="domain" description="Peptidase M16 C-terminal" evidence="6">
    <location>
        <begin position="665"/>
        <end position="844"/>
    </location>
</feature>
<dbReference type="SUPFAM" id="SSF63411">
    <property type="entry name" value="LuxS/MPP-like metallohydrolase"/>
    <property type="match status" value="4"/>
</dbReference>
<dbReference type="InterPro" id="IPR001431">
    <property type="entry name" value="Pept_M16_Zn_BS"/>
</dbReference>
<evidence type="ECO:0000313" key="8">
    <source>
        <dbReference type="Proteomes" id="UP000295525"/>
    </source>
</evidence>
<dbReference type="EMBL" id="SMAJ01000014">
    <property type="protein sequence ID" value="TCT03748.1"/>
    <property type="molecule type" value="Genomic_DNA"/>
</dbReference>
<dbReference type="GO" id="GO:0006508">
    <property type="term" value="P:proteolysis"/>
    <property type="evidence" value="ECO:0007669"/>
    <property type="project" value="UniProtKB-KW"/>
</dbReference>
<name>A0A4V2UXJ6_9BURK</name>
<dbReference type="AlphaFoldDB" id="A0A4V2UXJ6"/>
<feature type="domain" description="Peptidase M16 C-terminal" evidence="6">
    <location>
        <begin position="206"/>
        <end position="381"/>
    </location>
</feature>
<dbReference type="Pfam" id="PF05193">
    <property type="entry name" value="Peptidase_M16_C"/>
    <property type="match status" value="2"/>
</dbReference>
<keyword evidence="8" id="KW-1185">Reference proteome</keyword>
<dbReference type="OrthoDB" id="9811314at2"/>
<keyword evidence="7" id="KW-0378">Hydrolase</keyword>
<organism evidence="7 8">
    <name type="scientific">Paralcaligenes ureilyticus</name>
    <dbReference type="NCBI Taxonomy" id="627131"/>
    <lineage>
        <taxon>Bacteria</taxon>
        <taxon>Pseudomonadati</taxon>
        <taxon>Pseudomonadota</taxon>
        <taxon>Betaproteobacteria</taxon>
        <taxon>Burkholderiales</taxon>
        <taxon>Alcaligenaceae</taxon>
        <taxon>Paralcaligenes</taxon>
    </lineage>
</organism>
<comment type="caution">
    <text evidence="7">The sequence shown here is derived from an EMBL/GenBank/DDBJ whole genome shotgun (WGS) entry which is preliminary data.</text>
</comment>
<dbReference type="Proteomes" id="UP000295525">
    <property type="component" value="Unassembled WGS sequence"/>
</dbReference>
<dbReference type="InterPro" id="IPR007863">
    <property type="entry name" value="Peptidase_M16_C"/>
</dbReference>
<dbReference type="InterPro" id="IPR011249">
    <property type="entry name" value="Metalloenz_LuxS/M16"/>
</dbReference>